<dbReference type="RefSeq" id="WP_047722658.1">
    <property type="nucleotide sequence ID" value="NZ_CADCYI010000023.1"/>
</dbReference>
<dbReference type="AlphaFoldDB" id="A0A1Q8YUG1"/>
<gene>
    <name evidence="1" type="ORF">CWN50_03865</name>
</gene>
<reference evidence="1 2" key="2">
    <citation type="submission" date="2018-01" db="EMBL/GenBank/DDBJ databases">
        <title>Genomic study of Klebsiella pneumoniae.</title>
        <authorList>
            <person name="Yang Y."/>
            <person name="Bicalho R."/>
        </authorList>
    </citation>
    <scope>NUCLEOTIDE SEQUENCE [LARGE SCALE GENOMIC DNA]</scope>
    <source>
        <strain evidence="1 2">A11</strain>
    </source>
</reference>
<dbReference type="Proteomes" id="UP000234505">
    <property type="component" value="Unassembled WGS sequence"/>
</dbReference>
<protein>
    <submittedName>
        <fullName evidence="1">Uncharacterized protein</fullName>
    </submittedName>
</protein>
<accession>A0A1Q8YUG1</accession>
<dbReference type="EMBL" id="PIDS01000064">
    <property type="protein sequence ID" value="PLL43606.1"/>
    <property type="molecule type" value="Genomic_DNA"/>
</dbReference>
<name>A0A1Q8YUG1_9ENTR</name>
<proteinExistence type="predicted"/>
<evidence type="ECO:0000313" key="1">
    <source>
        <dbReference type="EMBL" id="PLL43606.1"/>
    </source>
</evidence>
<comment type="caution">
    <text evidence="1">The sequence shown here is derived from an EMBL/GenBank/DDBJ whole genome shotgun (WGS) entry which is preliminary data.</text>
</comment>
<reference evidence="1 2" key="1">
    <citation type="submission" date="2017-11" db="EMBL/GenBank/DDBJ databases">
        <authorList>
            <person name="Han C.G."/>
        </authorList>
    </citation>
    <scope>NUCLEOTIDE SEQUENCE [LARGE SCALE GENOMIC DNA]</scope>
    <source>
        <strain evidence="1 2">A11</strain>
    </source>
</reference>
<organism evidence="1 2">
    <name type="scientific">Klebsiella michiganensis</name>
    <dbReference type="NCBI Taxonomy" id="1134687"/>
    <lineage>
        <taxon>Bacteria</taxon>
        <taxon>Pseudomonadati</taxon>
        <taxon>Pseudomonadota</taxon>
        <taxon>Gammaproteobacteria</taxon>
        <taxon>Enterobacterales</taxon>
        <taxon>Enterobacteriaceae</taxon>
        <taxon>Klebsiella/Raoultella group</taxon>
        <taxon>Klebsiella</taxon>
    </lineage>
</organism>
<evidence type="ECO:0000313" key="2">
    <source>
        <dbReference type="Proteomes" id="UP000234505"/>
    </source>
</evidence>
<sequence length="214" mass="23826">MFRYFALRFEQQLLCYLSGGVLAVFLTILIPSVTVMVFALILVLSTAVCWTALALYICDTDQVRKTEVSPQVRIRDGIQVVAILPRHEKARIEWDILRDDEVFRQQSRELAALTGRVIRRGLLYAPAVMLAGTGILACSFTQDAVRLVSALRTLPAAELVHQTGFALRSVLLISVVSVLTADVVAGRGLPNAFRRALLDRLPAEAWHIRRGTER</sequence>